<dbReference type="PROSITE" id="PS50110">
    <property type="entry name" value="RESPONSE_REGULATORY"/>
    <property type="match status" value="1"/>
</dbReference>
<feature type="domain" description="HTH LytTR-type" evidence="3">
    <location>
        <begin position="147"/>
        <end position="248"/>
    </location>
</feature>
<evidence type="ECO:0000259" key="3">
    <source>
        <dbReference type="PROSITE" id="PS50930"/>
    </source>
</evidence>
<name>A0A4R1B9K3_9BACT</name>
<dbReference type="PANTHER" id="PTHR37299:SF1">
    <property type="entry name" value="STAGE 0 SPORULATION PROTEIN A HOMOLOG"/>
    <property type="match status" value="1"/>
</dbReference>
<dbReference type="PROSITE" id="PS50930">
    <property type="entry name" value="HTH_LYTTR"/>
    <property type="match status" value="1"/>
</dbReference>
<evidence type="ECO:0000313" key="5">
    <source>
        <dbReference type="Proteomes" id="UP000295334"/>
    </source>
</evidence>
<comment type="caution">
    <text evidence="4">The sequence shown here is derived from an EMBL/GenBank/DDBJ whole genome shotgun (WGS) entry which is preliminary data.</text>
</comment>
<sequence length="253" mass="28080">MPAERYTCLIADDSMIDRDLLELHISKIGALELVAVCANGLEAANILRGKPVDIVFSDIDMPELSGMELIQSLQNPPVFIFISAHPEHAAESFNLDIIDFIVKPVTLPRVMKAAEKAITYLRLKKEQAAPGATGTETAAPDAGDNYFYIKEGTGYVQVAYADVLYIESMGNFSRIQTVSGKKLMTLVGLKNMEQQLPATEFLRVHKQYIVNLRHIVSLSADGQITMRNDEPIATGSLYRAKLLELVNRRTLQR</sequence>
<dbReference type="Gene3D" id="3.40.50.2300">
    <property type="match status" value="1"/>
</dbReference>
<dbReference type="OrthoDB" id="9787344at2"/>
<evidence type="ECO:0000259" key="2">
    <source>
        <dbReference type="PROSITE" id="PS50110"/>
    </source>
</evidence>
<dbReference type="EMBL" id="SJZI01000044">
    <property type="protein sequence ID" value="TCJ13600.1"/>
    <property type="molecule type" value="Genomic_DNA"/>
</dbReference>
<dbReference type="InterPro" id="IPR046947">
    <property type="entry name" value="LytR-like"/>
</dbReference>
<dbReference type="AlphaFoldDB" id="A0A4R1B9K3"/>
<dbReference type="Pfam" id="PF00072">
    <property type="entry name" value="Response_reg"/>
    <property type="match status" value="1"/>
</dbReference>
<keyword evidence="1" id="KW-0597">Phosphoprotein</keyword>
<proteinExistence type="predicted"/>
<organism evidence="4 5">
    <name type="scientific">Flaviaesturariibacter flavus</name>
    <dbReference type="NCBI Taxonomy" id="2502780"/>
    <lineage>
        <taxon>Bacteria</taxon>
        <taxon>Pseudomonadati</taxon>
        <taxon>Bacteroidota</taxon>
        <taxon>Chitinophagia</taxon>
        <taxon>Chitinophagales</taxon>
        <taxon>Chitinophagaceae</taxon>
        <taxon>Flaviaestuariibacter</taxon>
    </lineage>
</organism>
<dbReference type="PANTHER" id="PTHR37299">
    <property type="entry name" value="TRANSCRIPTIONAL REGULATOR-RELATED"/>
    <property type="match status" value="1"/>
</dbReference>
<dbReference type="GO" id="GO:0003677">
    <property type="term" value="F:DNA binding"/>
    <property type="evidence" value="ECO:0007669"/>
    <property type="project" value="InterPro"/>
</dbReference>
<reference evidence="4 5" key="1">
    <citation type="submission" date="2019-03" db="EMBL/GenBank/DDBJ databases">
        <authorList>
            <person name="Kim M.K.M."/>
        </authorList>
    </citation>
    <scope>NUCLEOTIDE SEQUENCE [LARGE SCALE GENOMIC DNA]</scope>
    <source>
        <strain evidence="4 5">17J68-12</strain>
    </source>
</reference>
<gene>
    <name evidence="4" type="ORF">EPD60_12440</name>
</gene>
<evidence type="ECO:0000256" key="1">
    <source>
        <dbReference type="PROSITE-ProRule" id="PRU00169"/>
    </source>
</evidence>
<dbReference type="SMART" id="SM00850">
    <property type="entry name" value="LytTR"/>
    <property type="match status" value="1"/>
</dbReference>
<dbReference type="Pfam" id="PF04397">
    <property type="entry name" value="LytTR"/>
    <property type="match status" value="1"/>
</dbReference>
<feature type="modified residue" description="4-aspartylphosphate" evidence="1">
    <location>
        <position position="58"/>
    </location>
</feature>
<dbReference type="InterPro" id="IPR011006">
    <property type="entry name" value="CheY-like_superfamily"/>
</dbReference>
<evidence type="ECO:0000313" key="4">
    <source>
        <dbReference type="EMBL" id="TCJ13600.1"/>
    </source>
</evidence>
<dbReference type="InterPro" id="IPR001789">
    <property type="entry name" value="Sig_transdc_resp-reg_receiver"/>
</dbReference>
<dbReference type="GO" id="GO:0000156">
    <property type="term" value="F:phosphorelay response regulator activity"/>
    <property type="evidence" value="ECO:0007669"/>
    <property type="project" value="InterPro"/>
</dbReference>
<dbReference type="InterPro" id="IPR007492">
    <property type="entry name" value="LytTR_DNA-bd_dom"/>
</dbReference>
<dbReference type="Gene3D" id="2.40.50.1020">
    <property type="entry name" value="LytTr DNA-binding domain"/>
    <property type="match status" value="1"/>
</dbReference>
<dbReference type="Proteomes" id="UP000295334">
    <property type="component" value="Unassembled WGS sequence"/>
</dbReference>
<dbReference type="RefSeq" id="WP_131449801.1">
    <property type="nucleotide sequence ID" value="NZ_SJZI01000044.1"/>
</dbReference>
<dbReference type="SUPFAM" id="SSF52172">
    <property type="entry name" value="CheY-like"/>
    <property type="match status" value="1"/>
</dbReference>
<dbReference type="SMART" id="SM00448">
    <property type="entry name" value="REC"/>
    <property type="match status" value="1"/>
</dbReference>
<keyword evidence="5" id="KW-1185">Reference proteome</keyword>
<protein>
    <submittedName>
        <fullName evidence="4">Response regulator transcription factor</fullName>
    </submittedName>
</protein>
<feature type="domain" description="Response regulatory" evidence="2">
    <location>
        <begin position="7"/>
        <end position="118"/>
    </location>
</feature>
<accession>A0A4R1B9K3</accession>